<dbReference type="EMBL" id="BAAAQR010000006">
    <property type="protein sequence ID" value="GAA2147208.1"/>
    <property type="molecule type" value="Genomic_DNA"/>
</dbReference>
<dbReference type="RefSeq" id="WP_344152135.1">
    <property type="nucleotide sequence ID" value="NZ_BAAAQR010000006.1"/>
</dbReference>
<proteinExistence type="predicted"/>
<organism evidence="1 2">
    <name type="scientific">Nocardioides koreensis</name>
    <dbReference type="NCBI Taxonomy" id="433651"/>
    <lineage>
        <taxon>Bacteria</taxon>
        <taxon>Bacillati</taxon>
        <taxon>Actinomycetota</taxon>
        <taxon>Actinomycetes</taxon>
        <taxon>Propionibacteriales</taxon>
        <taxon>Nocardioidaceae</taxon>
        <taxon>Nocardioides</taxon>
    </lineage>
</organism>
<evidence type="ECO:0000313" key="1">
    <source>
        <dbReference type="EMBL" id="GAA2147208.1"/>
    </source>
</evidence>
<evidence type="ECO:0000313" key="2">
    <source>
        <dbReference type="Proteomes" id="UP001501771"/>
    </source>
</evidence>
<reference evidence="2" key="1">
    <citation type="journal article" date="2019" name="Int. J. Syst. Evol. Microbiol.">
        <title>The Global Catalogue of Microorganisms (GCM) 10K type strain sequencing project: providing services to taxonomists for standard genome sequencing and annotation.</title>
        <authorList>
            <consortium name="The Broad Institute Genomics Platform"/>
            <consortium name="The Broad Institute Genome Sequencing Center for Infectious Disease"/>
            <person name="Wu L."/>
            <person name="Ma J."/>
        </authorList>
    </citation>
    <scope>NUCLEOTIDE SEQUENCE [LARGE SCALE GENOMIC DNA]</scope>
    <source>
        <strain evidence="2">JCM 16022</strain>
    </source>
</reference>
<gene>
    <name evidence="1" type="ORF">GCM10009844_24210</name>
</gene>
<dbReference type="Proteomes" id="UP001501771">
    <property type="component" value="Unassembled WGS sequence"/>
</dbReference>
<keyword evidence="2" id="KW-1185">Reference proteome</keyword>
<comment type="caution">
    <text evidence="1">The sequence shown here is derived from an EMBL/GenBank/DDBJ whole genome shotgun (WGS) entry which is preliminary data.</text>
</comment>
<protein>
    <submittedName>
        <fullName evidence="1">Uncharacterized protein</fullName>
    </submittedName>
</protein>
<sequence length="65" mass="6998">MVQPADVTPPAKGVVISLLAHRRARRATRNGGWPLCLERCRARSAVGQGPPAEVIDLSLRRDPAS</sequence>
<accession>A0ABP5LIX4</accession>
<name>A0ABP5LIX4_9ACTN</name>